<name>A0AAE9DUI3_CAEBR</name>
<keyword evidence="2" id="KW-0328">Glycosyltransferase</keyword>
<dbReference type="Proteomes" id="UP000827892">
    <property type="component" value="Chromosome I"/>
</dbReference>
<keyword evidence="5" id="KW-0325">Glycoprotein</keyword>
<keyword evidence="6" id="KW-1133">Transmembrane helix</keyword>
<accession>A0AAE9DUI3</accession>
<dbReference type="AlphaFoldDB" id="A0AAE9DUI3"/>
<dbReference type="Pfam" id="PF02485">
    <property type="entry name" value="Branch"/>
    <property type="match status" value="1"/>
</dbReference>
<evidence type="ECO:0000313" key="8">
    <source>
        <dbReference type="Proteomes" id="UP000827892"/>
    </source>
</evidence>
<protein>
    <submittedName>
        <fullName evidence="7">Uncharacterized protein</fullName>
    </submittedName>
</protein>
<dbReference type="KEGG" id="cbr:CBG_24500"/>
<sequence>MKNVKYIELKNQWDYEEDDSEANGQLSFSAKIVLIQLILLVFFILFVLFFQGTLNLRKSVKSENTRLPEWNKSSSIKRVSRFQDNYFTKYESRYLNCTEFINGNQGAIDSYVISGKLRLHKDKLLGLQMDCDSIKNRLFGDLPPFKHLKRSIAFVRNIYQLYELQEAFLSMIYHPSHFYCYAIDLKSDERLKKSMRVLSNCLDNIIVLDKEYDFDRSGHKQDEAHFDCSKRILEKNWSHAITLQNFDLIIKTPEQLSDLSELLNETSIMGSDHALTDRYDTNADWTPVGMMLFKNESEVPDEILHKKLVVRKSLNEVVLSKVFVLSMFEKLNLNMVIKRFDNESLFGVDEMMVMTLYENYLGLDGQVEVDFTDSREDELTRFTDWQFNQPDGPNAECKSHWLRHSICVLGVEYLQEISKSPMVIANKVLETFDFGTVICTREMMNDNKTGRSPDADWLSKRFPQFRGMRVKVNS</sequence>
<comment type="subcellular location">
    <subcellularLocation>
        <location evidence="1">Membrane</location>
        <topology evidence="1">Single-pass type II membrane protein</topology>
    </subcellularLocation>
</comment>
<evidence type="ECO:0000313" key="7">
    <source>
        <dbReference type="EMBL" id="ULU11043.1"/>
    </source>
</evidence>
<dbReference type="PANTHER" id="PTHR46671:SF2">
    <property type="entry name" value="GLYCOSYLATION RELATED"/>
    <property type="match status" value="1"/>
</dbReference>
<keyword evidence="4 6" id="KW-0472">Membrane</keyword>
<evidence type="ECO:0000256" key="3">
    <source>
        <dbReference type="ARBA" id="ARBA00022679"/>
    </source>
</evidence>
<dbReference type="InterPro" id="IPR003406">
    <property type="entry name" value="Glyco_trans_14"/>
</dbReference>
<evidence type="ECO:0000256" key="4">
    <source>
        <dbReference type="ARBA" id="ARBA00023136"/>
    </source>
</evidence>
<dbReference type="GO" id="GO:0016020">
    <property type="term" value="C:membrane"/>
    <property type="evidence" value="ECO:0007669"/>
    <property type="project" value="UniProtKB-SubCell"/>
</dbReference>
<proteinExistence type="predicted"/>
<dbReference type="GO" id="GO:0016757">
    <property type="term" value="F:glycosyltransferase activity"/>
    <property type="evidence" value="ECO:0007669"/>
    <property type="project" value="UniProtKB-KW"/>
</dbReference>
<organism evidence="7 8">
    <name type="scientific">Caenorhabditis briggsae</name>
    <dbReference type="NCBI Taxonomy" id="6238"/>
    <lineage>
        <taxon>Eukaryota</taxon>
        <taxon>Metazoa</taxon>
        <taxon>Ecdysozoa</taxon>
        <taxon>Nematoda</taxon>
        <taxon>Chromadorea</taxon>
        <taxon>Rhabditida</taxon>
        <taxon>Rhabditina</taxon>
        <taxon>Rhabditomorpha</taxon>
        <taxon>Rhabditoidea</taxon>
        <taxon>Rhabditidae</taxon>
        <taxon>Peloderinae</taxon>
        <taxon>Caenorhabditis</taxon>
    </lineage>
</organism>
<evidence type="ECO:0000256" key="2">
    <source>
        <dbReference type="ARBA" id="ARBA00022676"/>
    </source>
</evidence>
<reference evidence="7 8" key="1">
    <citation type="submission" date="2022-05" db="EMBL/GenBank/DDBJ databases">
        <title>Chromosome-level reference genomes for two strains of Caenorhabditis briggsae: an improved platform for comparative genomics.</title>
        <authorList>
            <person name="Stevens L."/>
            <person name="Andersen E.C."/>
        </authorList>
    </citation>
    <scope>NUCLEOTIDE SEQUENCE [LARGE SCALE GENOMIC DNA]</scope>
    <source>
        <strain evidence="7">QX1410_ONT</strain>
        <tissue evidence="7">Whole-organism</tissue>
    </source>
</reference>
<gene>
    <name evidence="7" type="ORF">L3Y34_014924</name>
</gene>
<keyword evidence="3" id="KW-0808">Transferase</keyword>
<keyword evidence="6" id="KW-0812">Transmembrane</keyword>
<dbReference type="EMBL" id="CP090891">
    <property type="protein sequence ID" value="ULU11043.1"/>
    <property type="molecule type" value="Genomic_DNA"/>
</dbReference>
<evidence type="ECO:0000256" key="6">
    <source>
        <dbReference type="SAM" id="Phobius"/>
    </source>
</evidence>
<evidence type="ECO:0000256" key="5">
    <source>
        <dbReference type="ARBA" id="ARBA00023180"/>
    </source>
</evidence>
<feature type="transmembrane region" description="Helical" evidence="6">
    <location>
        <begin position="28"/>
        <end position="50"/>
    </location>
</feature>
<dbReference type="OMA" id="LRHSICV"/>
<dbReference type="PANTHER" id="PTHR46671">
    <property type="entry name" value="PROTEIN CBG11221"/>
    <property type="match status" value="1"/>
</dbReference>
<evidence type="ECO:0000256" key="1">
    <source>
        <dbReference type="ARBA" id="ARBA00004606"/>
    </source>
</evidence>